<proteinExistence type="predicted"/>
<organism evidence="1">
    <name type="scientific">Arundo donax</name>
    <name type="common">Giant reed</name>
    <name type="synonym">Donax arundinaceus</name>
    <dbReference type="NCBI Taxonomy" id="35708"/>
    <lineage>
        <taxon>Eukaryota</taxon>
        <taxon>Viridiplantae</taxon>
        <taxon>Streptophyta</taxon>
        <taxon>Embryophyta</taxon>
        <taxon>Tracheophyta</taxon>
        <taxon>Spermatophyta</taxon>
        <taxon>Magnoliopsida</taxon>
        <taxon>Liliopsida</taxon>
        <taxon>Poales</taxon>
        <taxon>Poaceae</taxon>
        <taxon>PACMAD clade</taxon>
        <taxon>Arundinoideae</taxon>
        <taxon>Arundineae</taxon>
        <taxon>Arundo</taxon>
    </lineage>
</organism>
<reference evidence="1" key="2">
    <citation type="journal article" date="2015" name="Data Brief">
        <title>Shoot transcriptome of the giant reed, Arundo donax.</title>
        <authorList>
            <person name="Barrero R.A."/>
            <person name="Guerrero F.D."/>
            <person name="Moolhuijzen P."/>
            <person name="Goolsby J.A."/>
            <person name="Tidwell J."/>
            <person name="Bellgard S.E."/>
            <person name="Bellgard M.I."/>
        </authorList>
    </citation>
    <scope>NUCLEOTIDE SEQUENCE</scope>
    <source>
        <tissue evidence="1">Shoot tissue taken approximately 20 cm above the soil surface</tissue>
    </source>
</reference>
<dbReference type="AlphaFoldDB" id="A0A0A9F4R1"/>
<protein>
    <submittedName>
        <fullName evidence="1">Uncharacterized protein</fullName>
    </submittedName>
</protein>
<evidence type="ECO:0000313" key="1">
    <source>
        <dbReference type="EMBL" id="JAE08015.1"/>
    </source>
</evidence>
<reference evidence="1" key="1">
    <citation type="submission" date="2014-09" db="EMBL/GenBank/DDBJ databases">
        <authorList>
            <person name="Magalhaes I.L.F."/>
            <person name="Oliveira U."/>
            <person name="Santos F.R."/>
            <person name="Vidigal T.H.D.A."/>
            <person name="Brescovit A.D."/>
            <person name="Santos A.J."/>
        </authorList>
    </citation>
    <scope>NUCLEOTIDE SEQUENCE</scope>
    <source>
        <tissue evidence="1">Shoot tissue taken approximately 20 cm above the soil surface</tissue>
    </source>
</reference>
<dbReference type="EMBL" id="GBRH01189881">
    <property type="protein sequence ID" value="JAE08015.1"/>
    <property type="molecule type" value="Transcribed_RNA"/>
</dbReference>
<accession>A0A0A9F4R1</accession>
<sequence length="34" mass="3695">MRVERGGGGGRWAVRVVARWSWSCDATGEGKDSD</sequence>
<name>A0A0A9F4R1_ARUDO</name>